<keyword evidence="2" id="KW-1185">Reference proteome</keyword>
<dbReference type="EMBL" id="FJVC01000169">
    <property type="protein sequence ID" value="CZT44403.1"/>
    <property type="molecule type" value="Genomic_DNA"/>
</dbReference>
<evidence type="ECO:0000313" key="2">
    <source>
        <dbReference type="Proteomes" id="UP000177625"/>
    </source>
</evidence>
<sequence>MSGIEIVGIVLGGFPLLISTAEHYKKGFEPLEKWYKFRSQFISFIDAVDIQKQLFNLTLECFLRSIDVEEDELQCFMDDPDYRGWQRPGLYQKLKGRLGPSLCVFMSTIETMNSLMHDLEALLLIKDGEVEWLKEGSSKMDYQMHRLRHSFSKRGTRTVESLKSHNGTLRELLDSSEKLCGMKAKRKDTSWANIFEAIRRHASSVHAALQAGWSCQCAPHTASLRLEQRKSGDWNSSFNLAFGIPQTTQMIVRREVTLKIRSAEGEDKRETLCSVSQDILRDTANKTQAGLGVLRQNF</sequence>
<protein>
    <submittedName>
        <fullName evidence="1">Uncharacterized protein</fullName>
    </submittedName>
</protein>
<name>A0A1E1M5L5_RHYSE</name>
<dbReference type="PANTHER" id="PTHR35186:SF4">
    <property type="entry name" value="PRION-INHIBITION AND PROPAGATION HELO DOMAIN-CONTAINING PROTEIN"/>
    <property type="match status" value="1"/>
</dbReference>
<dbReference type="Proteomes" id="UP000177625">
    <property type="component" value="Unassembled WGS sequence"/>
</dbReference>
<dbReference type="AlphaFoldDB" id="A0A1E1M5L5"/>
<evidence type="ECO:0000313" key="1">
    <source>
        <dbReference type="EMBL" id="CZT44403.1"/>
    </source>
</evidence>
<organism evidence="1 2">
    <name type="scientific">Rhynchosporium secalis</name>
    <name type="common">Barley scald fungus</name>
    <dbReference type="NCBI Taxonomy" id="38038"/>
    <lineage>
        <taxon>Eukaryota</taxon>
        <taxon>Fungi</taxon>
        <taxon>Dikarya</taxon>
        <taxon>Ascomycota</taxon>
        <taxon>Pezizomycotina</taxon>
        <taxon>Leotiomycetes</taxon>
        <taxon>Helotiales</taxon>
        <taxon>Ploettnerulaceae</taxon>
        <taxon>Rhynchosporium</taxon>
    </lineage>
</organism>
<gene>
    <name evidence="1" type="ORF">RSE6_04565</name>
</gene>
<proteinExistence type="predicted"/>
<dbReference type="PANTHER" id="PTHR35186">
    <property type="entry name" value="ANK_REP_REGION DOMAIN-CONTAINING PROTEIN"/>
    <property type="match status" value="1"/>
</dbReference>
<accession>A0A1E1M5L5</accession>
<reference evidence="2" key="1">
    <citation type="submission" date="2016-03" db="EMBL/GenBank/DDBJ databases">
        <authorList>
            <person name="Guldener U."/>
        </authorList>
    </citation>
    <scope>NUCLEOTIDE SEQUENCE [LARGE SCALE GENOMIC DNA]</scope>
</reference>